<protein>
    <recommendedName>
        <fullName evidence="9">Flagellar L-ring protein</fullName>
    </recommendedName>
    <alternativeName>
        <fullName evidence="9">Basal body L-ring protein</fullName>
    </alternativeName>
</protein>
<comment type="subunit">
    <text evidence="4 9">The basal body constitutes a major portion of the flagellar organelle and consists of four rings (L,P,S, and M) mounted on a central rod.</text>
</comment>
<keyword evidence="5 10" id="KW-0732">Signal</keyword>
<sequence>MYPLTALNVRPACVWLAAAAVLSGCALNNPPPVDMGSTAPVTAAAIAPPAQAVSNSGSLYQASRYRPVFENRRARMVGDTVMISIVEKVAASQKQSSNVNRSNEMSASATQLPLLAGSTNSRITPRLGLGVESDAKFSGGGGTSSANTFSGTITTSVVDVLPNGHLVVAGEKQIGVNHNVEVLRFTGTVDPYLMQPGSVISSQQVANVRVESRSRGQQGSAQSIGWLASFFLSVLPF</sequence>
<dbReference type="InterPro" id="IPR000527">
    <property type="entry name" value="Flag_Lring"/>
</dbReference>
<dbReference type="Pfam" id="PF02107">
    <property type="entry name" value="FlgH"/>
    <property type="match status" value="1"/>
</dbReference>
<dbReference type="HAMAP" id="MF_00415">
    <property type="entry name" value="FlgH"/>
    <property type="match status" value="1"/>
</dbReference>
<keyword evidence="11" id="KW-0282">Flagellum</keyword>
<comment type="caution">
    <text evidence="11">The sequence shown here is derived from an EMBL/GenBank/DDBJ whole genome shotgun (WGS) entry which is preliminary data.</text>
</comment>
<dbReference type="EMBL" id="JBHSEW010000005">
    <property type="protein sequence ID" value="MFC4622005.1"/>
    <property type="molecule type" value="Genomic_DNA"/>
</dbReference>
<accession>A0ABV9GXL7</accession>
<proteinExistence type="inferred from homology"/>
<evidence type="ECO:0000313" key="11">
    <source>
        <dbReference type="EMBL" id="MFC4622005.1"/>
    </source>
</evidence>
<feature type="chain" id="PRO_5046399139" description="Flagellar L-ring protein" evidence="10">
    <location>
        <begin position="29"/>
        <end position="237"/>
    </location>
</feature>
<evidence type="ECO:0000256" key="2">
    <source>
        <dbReference type="ARBA" id="ARBA00004370"/>
    </source>
</evidence>
<reference evidence="12" key="1">
    <citation type="journal article" date="2019" name="Int. J. Syst. Evol. Microbiol.">
        <title>The Global Catalogue of Microorganisms (GCM) 10K type strain sequencing project: providing services to taxonomists for standard genome sequencing and annotation.</title>
        <authorList>
            <consortium name="The Broad Institute Genomics Platform"/>
            <consortium name="The Broad Institute Genome Sequencing Center for Infectious Disease"/>
            <person name="Wu L."/>
            <person name="Ma J."/>
        </authorList>
    </citation>
    <scope>NUCLEOTIDE SEQUENCE [LARGE SCALE GENOMIC DNA]</scope>
    <source>
        <strain evidence="12">JCM 11650</strain>
    </source>
</reference>
<evidence type="ECO:0000256" key="3">
    <source>
        <dbReference type="ARBA" id="ARBA00006929"/>
    </source>
</evidence>
<dbReference type="PRINTS" id="PR01008">
    <property type="entry name" value="FLGLRINGFLGH"/>
</dbReference>
<keyword evidence="7 9" id="KW-0975">Bacterial flagellum</keyword>
<dbReference type="RefSeq" id="WP_377725243.1">
    <property type="nucleotide sequence ID" value="NZ_JBHSEW010000005.1"/>
</dbReference>
<evidence type="ECO:0000256" key="7">
    <source>
        <dbReference type="ARBA" id="ARBA00023143"/>
    </source>
</evidence>
<evidence type="ECO:0000313" key="12">
    <source>
        <dbReference type="Proteomes" id="UP001595967"/>
    </source>
</evidence>
<comment type="similarity">
    <text evidence="3 9">Belongs to the FlgH family.</text>
</comment>
<evidence type="ECO:0000256" key="8">
    <source>
        <dbReference type="ARBA" id="ARBA00023237"/>
    </source>
</evidence>
<evidence type="ECO:0000256" key="6">
    <source>
        <dbReference type="ARBA" id="ARBA00023136"/>
    </source>
</evidence>
<comment type="function">
    <text evidence="1 9">Assembles around the rod to form the L-ring and probably protects the motor/basal body from shearing forces during rotation.</text>
</comment>
<name>A0ABV9GXL7_9BURK</name>
<dbReference type="PANTHER" id="PTHR34933:SF3">
    <property type="entry name" value="FLAGELLAR L-RING PROTEIN"/>
    <property type="match status" value="1"/>
</dbReference>
<comment type="subcellular location">
    <subcellularLocation>
        <location evidence="9">Cell outer membrane</location>
    </subcellularLocation>
    <subcellularLocation>
        <location evidence="9">Bacterial flagellum basal body</location>
    </subcellularLocation>
    <subcellularLocation>
        <location evidence="2">Membrane</location>
    </subcellularLocation>
</comment>
<keyword evidence="8 9" id="KW-0998">Cell outer membrane</keyword>
<feature type="signal peptide" evidence="10">
    <location>
        <begin position="1"/>
        <end position="28"/>
    </location>
</feature>
<keyword evidence="6 9" id="KW-0472">Membrane</keyword>
<organism evidence="11 12">
    <name type="scientific">Comamonas nitrativorans</name>
    <dbReference type="NCBI Taxonomy" id="108437"/>
    <lineage>
        <taxon>Bacteria</taxon>
        <taxon>Pseudomonadati</taxon>
        <taxon>Pseudomonadota</taxon>
        <taxon>Betaproteobacteria</taxon>
        <taxon>Burkholderiales</taxon>
        <taxon>Comamonadaceae</taxon>
        <taxon>Comamonas</taxon>
    </lineage>
</organism>
<evidence type="ECO:0000256" key="1">
    <source>
        <dbReference type="ARBA" id="ARBA00002591"/>
    </source>
</evidence>
<evidence type="ECO:0000256" key="4">
    <source>
        <dbReference type="ARBA" id="ARBA00011439"/>
    </source>
</evidence>
<evidence type="ECO:0000256" key="9">
    <source>
        <dbReference type="HAMAP-Rule" id="MF_00415"/>
    </source>
</evidence>
<evidence type="ECO:0000256" key="5">
    <source>
        <dbReference type="ARBA" id="ARBA00022729"/>
    </source>
</evidence>
<keyword evidence="12" id="KW-1185">Reference proteome</keyword>
<gene>
    <name evidence="9" type="primary">flgH</name>
    <name evidence="11" type="ORF">ACFO3A_07205</name>
</gene>
<keyword evidence="11" id="KW-0966">Cell projection</keyword>
<dbReference type="PANTHER" id="PTHR34933">
    <property type="entry name" value="FLAGELLAR L-RING PROTEIN"/>
    <property type="match status" value="1"/>
</dbReference>
<dbReference type="Proteomes" id="UP001595967">
    <property type="component" value="Unassembled WGS sequence"/>
</dbReference>
<keyword evidence="11" id="KW-0969">Cilium</keyword>
<evidence type="ECO:0000256" key="10">
    <source>
        <dbReference type="SAM" id="SignalP"/>
    </source>
</evidence>